<evidence type="ECO:0000256" key="1">
    <source>
        <dbReference type="SAM" id="MobiDB-lite"/>
    </source>
</evidence>
<gene>
    <name evidence="2" type="ORF">J1605_019014</name>
</gene>
<sequence length="148" mass="15216">MPFPGSPSAVGGAVDRAPWPVCTCWWPAPSWKWSGTPHAFRLRLQRDPQAHGLADHEAELGGRADTGRGALLTADNLPALGELPHHVQEVLGLGRPQSATGSRSRLPTAAVPYPCATSSAAPQGHGPAGGPNGSPEILPEAGEEGANS</sequence>
<name>A0AB34HRZ9_ESCRO</name>
<dbReference type="AlphaFoldDB" id="A0AB34HRZ9"/>
<comment type="caution">
    <text evidence="2">The sequence shown here is derived from an EMBL/GenBank/DDBJ whole genome shotgun (WGS) entry which is preliminary data.</text>
</comment>
<dbReference type="Proteomes" id="UP001159641">
    <property type="component" value="Unassembled WGS sequence"/>
</dbReference>
<keyword evidence="3" id="KW-1185">Reference proteome</keyword>
<evidence type="ECO:0000313" key="3">
    <source>
        <dbReference type="Proteomes" id="UP001159641"/>
    </source>
</evidence>
<accession>A0AB34HRZ9</accession>
<organism evidence="2 3">
    <name type="scientific">Eschrichtius robustus</name>
    <name type="common">California gray whale</name>
    <name type="synonym">Eschrichtius gibbosus</name>
    <dbReference type="NCBI Taxonomy" id="9764"/>
    <lineage>
        <taxon>Eukaryota</taxon>
        <taxon>Metazoa</taxon>
        <taxon>Chordata</taxon>
        <taxon>Craniata</taxon>
        <taxon>Vertebrata</taxon>
        <taxon>Euteleostomi</taxon>
        <taxon>Mammalia</taxon>
        <taxon>Eutheria</taxon>
        <taxon>Laurasiatheria</taxon>
        <taxon>Artiodactyla</taxon>
        <taxon>Whippomorpha</taxon>
        <taxon>Cetacea</taxon>
        <taxon>Mysticeti</taxon>
        <taxon>Eschrichtiidae</taxon>
        <taxon>Eschrichtius</taxon>
    </lineage>
</organism>
<evidence type="ECO:0000313" key="2">
    <source>
        <dbReference type="EMBL" id="KAJ8794352.1"/>
    </source>
</evidence>
<dbReference type="EMBL" id="JAIQCJ010000857">
    <property type="protein sequence ID" value="KAJ8794352.1"/>
    <property type="molecule type" value="Genomic_DNA"/>
</dbReference>
<reference evidence="2 3" key="1">
    <citation type="submission" date="2022-11" db="EMBL/GenBank/DDBJ databases">
        <title>Whole genome sequence of Eschrichtius robustus ER-17-0199.</title>
        <authorList>
            <person name="Bruniche-Olsen A."/>
            <person name="Black A.N."/>
            <person name="Fields C.J."/>
            <person name="Walden K."/>
            <person name="Dewoody J.A."/>
        </authorList>
    </citation>
    <scope>NUCLEOTIDE SEQUENCE [LARGE SCALE GENOMIC DNA]</scope>
    <source>
        <strain evidence="2">ER-17-0199</strain>
        <tissue evidence="2">Blubber</tissue>
    </source>
</reference>
<protein>
    <submittedName>
        <fullName evidence="2">Uncharacterized protein</fullName>
    </submittedName>
</protein>
<feature type="region of interest" description="Disordered" evidence="1">
    <location>
        <begin position="91"/>
        <end position="148"/>
    </location>
</feature>
<proteinExistence type="predicted"/>